<reference evidence="2" key="1">
    <citation type="journal article" date="2020" name="Stud. Mycol.">
        <title>101 Dothideomycetes genomes: A test case for predicting lifestyles and emergence of pathogens.</title>
        <authorList>
            <person name="Haridas S."/>
            <person name="Albert R."/>
            <person name="Binder M."/>
            <person name="Bloem J."/>
            <person name="LaButti K."/>
            <person name="Salamov A."/>
            <person name="Andreopoulos B."/>
            <person name="Baker S."/>
            <person name="Barry K."/>
            <person name="Bills G."/>
            <person name="Bluhm B."/>
            <person name="Cannon C."/>
            <person name="Castanera R."/>
            <person name="Culley D."/>
            <person name="Daum C."/>
            <person name="Ezra D."/>
            <person name="Gonzalez J."/>
            <person name="Henrissat B."/>
            <person name="Kuo A."/>
            <person name="Liang C."/>
            <person name="Lipzen A."/>
            <person name="Lutzoni F."/>
            <person name="Magnuson J."/>
            <person name="Mondo S."/>
            <person name="Nolan M."/>
            <person name="Ohm R."/>
            <person name="Pangilinan J."/>
            <person name="Park H.-J."/>
            <person name="Ramirez L."/>
            <person name="Alfaro M."/>
            <person name="Sun H."/>
            <person name="Tritt A."/>
            <person name="Yoshinaga Y."/>
            <person name="Zwiers L.-H."/>
            <person name="Turgeon B."/>
            <person name="Goodwin S."/>
            <person name="Spatafora J."/>
            <person name="Crous P."/>
            <person name="Grigoriev I."/>
        </authorList>
    </citation>
    <scope>NUCLEOTIDE SEQUENCE [LARGE SCALE GENOMIC DNA]</scope>
    <source>
        <strain evidence="2">CECT 20119</strain>
    </source>
</reference>
<protein>
    <submittedName>
        <fullName evidence="1">Uncharacterized protein</fullName>
    </submittedName>
</protein>
<sequence>GIHGATGSLYEASPAMDYVLTKLEAARDALGYMPANHSKACVNLGWKKLDYYHILTDNSPAYVMAVFLHPHGRRRWFERK</sequence>
<organism evidence="1 2">
    <name type="scientific">Elsinoe ampelina</name>
    <dbReference type="NCBI Taxonomy" id="302913"/>
    <lineage>
        <taxon>Eukaryota</taxon>
        <taxon>Fungi</taxon>
        <taxon>Dikarya</taxon>
        <taxon>Ascomycota</taxon>
        <taxon>Pezizomycotina</taxon>
        <taxon>Dothideomycetes</taxon>
        <taxon>Dothideomycetidae</taxon>
        <taxon>Myriangiales</taxon>
        <taxon>Elsinoaceae</taxon>
        <taxon>Elsinoe</taxon>
    </lineage>
</organism>
<evidence type="ECO:0000313" key="2">
    <source>
        <dbReference type="Proteomes" id="UP000799538"/>
    </source>
</evidence>
<dbReference type="EMBL" id="ML992532">
    <property type="protein sequence ID" value="KAF2218676.1"/>
    <property type="molecule type" value="Genomic_DNA"/>
</dbReference>
<proteinExistence type="predicted"/>
<keyword evidence="2" id="KW-1185">Reference proteome</keyword>
<feature type="non-terminal residue" evidence="1">
    <location>
        <position position="1"/>
    </location>
</feature>
<gene>
    <name evidence="1" type="ORF">BDZ85DRAFT_207626</name>
</gene>
<dbReference type="Proteomes" id="UP000799538">
    <property type="component" value="Unassembled WGS sequence"/>
</dbReference>
<name>A0A6A6FYV3_9PEZI</name>
<accession>A0A6A6FYV3</accession>
<evidence type="ECO:0000313" key="1">
    <source>
        <dbReference type="EMBL" id="KAF2218676.1"/>
    </source>
</evidence>
<dbReference type="AlphaFoldDB" id="A0A6A6FYV3"/>
<dbReference type="OrthoDB" id="3944016at2759"/>